<evidence type="ECO:0000313" key="4">
    <source>
        <dbReference type="EMBL" id="MCO1659824.1"/>
    </source>
</evidence>
<keyword evidence="5" id="KW-1185">Reference proteome</keyword>
<evidence type="ECO:0000256" key="1">
    <source>
        <dbReference type="ARBA" id="ARBA00023002"/>
    </source>
</evidence>
<accession>A0ABT1AB06</accession>
<organism evidence="4 5">
    <name type="scientific">Pseudonocardia humida</name>
    <dbReference type="NCBI Taxonomy" id="2800819"/>
    <lineage>
        <taxon>Bacteria</taxon>
        <taxon>Bacillati</taxon>
        <taxon>Actinomycetota</taxon>
        <taxon>Actinomycetes</taxon>
        <taxon>Pseudonocardiales</taxon>
        <taxon>Pseudonocardiaceae</taxon>
        <taxon>Pseudonocardia</taxon>
    </lineage>
</organism>
<dbReference type="PROSITE" id="PS51257">
    <property type="entry name" value="PROKAR_LIPOPROTEIN"/>
    <property type="match status" value="1"/>
</dbReference>
<feature type="domain" description="D-arabinono-1,4-lactone oxidase C-terminal" evidence="3">
    <location>
        <begin position="63"/>
        <end position="121"/>
    </location>
</feature>
<dbReference type="Gene3D" id="1.10.45.10">
    <property type="entry name" value="Vanillyl-alcohol Oxidase, Chain A, domain 4"/>
    <property type="match status" value="1"/>
</dbReference>
<protein>
    <recommendedName>
        <fullName evidence="3">D-arabinono-1,4-lactone oxidase C-terminal domain-containing protein</fullName>
    </recommendedName>
</protein>
<dbReference type="InterPro" id="IPR007173">
    <property type="entry name" value="ALO_C"/>
</dbReference>
<dbReference type="Proteomes" id="UP001165283">
    <property type="component" value="Unassembled WGS sequence"/>
</dbReference>
<keyword evidence="1" id="KW-0560">Oxidoreductase</keyword>
<dbReference type="InterPro" id="IPR016171">
    <property type="entry name" value="Vanillyl_alc_oxidase_C-sub2"/>
</dbReference>
<evidence type="ECO:0000313" key="5">
    <source>
        <dbReference type="Proteomes" id="UP001165283"/>
    </source>
</evidence>
<evidence type="ECO:0000259" key="3">
    <source>
        <dbReference type="Pfam" id="PF04030"/>
    </source>
</evidence>
<reference evidence="4" key="1">
    <citation type="submission" date="2021-04" db="EMBL/GenBank/DDBJ databases">
        <title>Pseudonocardia sp. nov., isolated from sandy soil of mangrove forest.</title>
        <authorList>
            <person name="Zan Z."/>
            <person name="Huang R."/>
            <person name="Liu W."/>
        </authorList>
    </citation>
    <scope>NUCLEOTIDE SEQUENCE</scope>
    <source>
        <strain evidence="4">S2-4</strain>
    </source>
</reference>
<feature type="compositionally biased region" description="Low complexity" evidence="2">
    <location>
        <begin position="11"/>
        <end position="40"/>
    </location>
</feature>
<dbReference type="Pfam" id="PF04030">
    <property type="entry name" value="ALO"/>
    <property type="match status" value="1"/>
</dbReference>
<feature type="compositionally biased region" description="Basic residues" evidence="2">
    <location>
        <begin position="1"/>
        <end position="10"/>
    </location>
</feature>
<comment type="caution">
    <text evidence="4">The sequence shown here is derived from an EMBL/GenBank/DDBJ whole genome shotgun (WGS) entry which is preliminary data.</text>
</comment>
<feature type="region of interest" description="Disordered" evidence="2">
    <location>
        <begin position="1"/>
        <end position="59"/>
    </location>
</feature>
<dbReference type="EMBL" id="JAGSOV010000071">
    <property type="protein sequence ID" value="MCO1659824.1"/>
    <property type="molecule type" value="Genomic_DNA"/>
</dbReference>
<gene>
    <name evidence="4" type="ORF">KDL28_32655</name>
</gene>
<sequence>MVRHPPRGRSARPSASSTTPPRSTSSSASSGSCGRAEAGGAPISGTPVDPSTPSISDTDCWPYPRDFAAVLDGSDAGAHWRKIHFLARDSGREAYPQRESFVSVRRELDPGGVFLNDGLRRLVG</sequence>
<evidence type="ECO:0000256" key="2">
    <source>
        <dbReference type="SAM" id="MobiDB-lite"/>
    </source>
</evidence>
<name>A0ABT1AB06_9PSEU</name>
<proteinExistence type="predicted"/>